<feature type="coiled-coil region" evidence="1">
    <location>
        <begin position="202"/>
        <end position="237"/>
    </location>
</feature>
<keyword evidence="4" id="KW-1185">Reference proteome</keyword>
<accession>A0A4P9WSM0</accession>
<name>A0A4P9WSM0_9FUNG</name>
<dbReference type="OrthoDB" id="5544375at2759"/>
<reference evidence="4" key="1">
    <citation type="journal article" date="2018" name="Nat. Microbiol.">
        <title>Leveraging single-cell genomics to expand the fungal tree of life.</title>
        <authorList>
            <person name="Ahrendt S.R."/>
            <person name="Quandt C.A."/>
            <person name="Ciobanu D."/>
            <person name="Clum A."/>
            <person name="Salamov A."/>
            <person name="Andreopoulos B."/>
            <person name="Cheng J.F."/>
            <person name="Woyke T."/>
            <person name="Pelin A."/>
            <person name="Henrissat B."/>
            <person name="Reynolds N.K."/>
            <person name="Benny G.L."/>
            <person name="Smith M.E."/>
            <person name="James T.Y."/>
            <person name="Grigoriev I.V."/>
        </authorList>
    </citation>
    <scope>NUCLEOTIDE SEQUENCE [LARGE SCALE GENOMIC DNA]</scope>
</reference>
<evidence type="ECO:0000256" key="1">
    <source>
        <dbReference type="SAM" id="Coils"/>
    </source>
</evidence>
<feature type="region of interest" description="Disordered" evidence="2">
    <location>
        <begin position="1"/>
        <end position="37"/>
    </location>
</feature>
<organism evidence="3 4">
    <name type="scientific">Blyttiomyces helicus</name>
    <dbReference type="NCBI Taxonomy" id="388810"/>
    <lineage>
        <taxon>Eukaryota</taxon>
        <taxon>Fungi</taxon>
        <taxon>Fungi incertae sedis</taxon>
        <taxon>Chytridiomycota</taxon>
        <taxon>Chytridiomycota incertae sedis</taxon>
        <taxon>Chytridiomycetes</taxon>
        <taxon>Chytridiomycetes incertae sedis</taxon>
        <taxon>Blyttiomyces</taxon>
    </lineage>
</organism>
<protein>
    <submittedName>
        <fullName evidence="3">Uncharacterized protein</fullName>
    </submittedName>
</protein>
<dbReference type="Proteomes" id="UP000269721">
    <property type="component" value="Unassembled WGS sequence"/>
</dbReference>
<gene>
    <name evidence="3" type="ORF">BDK51DRAFT_36922</name>
</gene>
<evidence type="ECO:0000313" key="4">
    <source>
        <dbReference type="Proteomes" id="UP000269721"/>
    </source>
</evidence>
<proteinExistence type="predicted"/>
<sequence length="281" mass="30774">MGREREFSSLPLTTHGTQERVEDGRGQAYGENSQAESSRARMIAQFSGSVEAAVAAGLRGHPSTPFPPGAPHVLPSLPPLTPSTPSTAELSPQHGCEAIEVRAPHHLQRAAIPNPGKSHCPAARHVLSLCSRKPSVFPRAWCCSAWPSLARLRRAPDFSTIVLTLLNLGPSHLTSPAPAPAPAPPTAPALAPSQDHIDDLVKDRVQREVERHQQMRLAHEKRSADQVRREAEDLIRRQKIVPKPVIDHSAVAAQDAVMKCYQFSIPSILFYRLLLRNRHCI</sequence>
<evidence type="ECO:0000256" key="2">
    <source>
        <dbReference type="SAM" id="MobiDB-lite"/>
    </source>
</evidence>
<dbReference type="AlphaFoldDB" id="A0A4P9WSM0"/>
<dbReference type="EMBL" id="KZ994041">
    <property type="protein sequence ID" value="RKO94016.1"/>
    <property type="molecule type" value="Genomic_DNA"/>
</dbReference>
<evidence type="ECO:0000313" key="3">
    <source>
        <dbReference type="EMBL" id="RKO94016.1"/>
    </source>
</evidence>
<keyword evidence="1" id="KW-0175">Coiled coil</keyword>